<dbReference type="NCBIfam" id="TIGR01038">
    <property type="entry name" value="uL22_arch_euk"/>
    <property type="match status" value="1"/>
</dbReference>
<gene>
    <name evidence="5" type="ORF">CL6EHI_054740</name>
</gene>
<evidence type="ECO:0000256" key="1">
    <source>
        <dbReference type="ARBA" id="ARBA00009451"/>
    </source>
</evidence>
<dbReference type="SUPFAM" id="SSF54843">
    <property type="entry name" value="Ribosomal protein L22"/>
    <property type="match status" value="1"/>
</dbReference>
<keyword evidence="3 4" id="KW-0687">Ribonucleoprotein</keyword>
<dbReference type="FunFam" id="3.90.470.10:FF:000018">
    <property type="entry name" value="60S ribosomal protein L17, putative"/>
    <property type="match status" value="1"/>
</dbReference>
<dbReference type="InterPro" id="IPR018260">
    <property type="entry name" value="Ribosomal_uL22_CS"/>
</dbReference>
<protein>
    <submittedName>
        <fullName evidence="5">Ribosomal protein L17 putative</fullName>
    </submittedName>
</protein>
<dbReference type="CDD" id="cd00336">
    <property type="entry name" value="Ribosomal_L22"/>
    <property type="match status" value="1"/>
</dbReference>
<dbReference type="PANTHER" id="PTHR11593">
    <property type="entry name" value="60S RIBOSOMAL PROTEIN L17"/>
    <property type="match status" value="1"/>
</dbReference>
<dbReference type="InterPro" id="IPR036394">
    <property type="entry name" value="Ribosomal_uL22_sf"/>
</dbReference>
<dbReference type="Pfam" id="PF00237">
    <property type="entry name" value="Ribosomal_L22"/>
    <property type="match status" value="1"/>
</dbReference>
<dbReference type="EMBL" id="BDEQ01000001">
    <property type="protein sequence ID" value="GAT95498.1"/>
    <property type="molecule type" value="Genomic_DNA"/>
</dbReference>
<evidence type="ECO:0000256" key="2">
    <source>
        <dbReference type="ARBA" id="ARBA00022980"/>
    </source>
</evidence>
<sequence>MVKYCTKPVNVAKAAQARGDNLKVHFKNTYETADAIRGMKVARAQEFLKNVIIKKEIVPFRKHNGGVGRKAQCKGLNCAFGRWPVKSAQFILKLLKNAVDNAKAKGLNTALLTVSHIAVQEARSSRRRLYRAHGSINSFSSSPCHIEIILTEKEKKVAKPVEGIKGKKSAHQTVSYVLN</sequence>
<organism evidence="5 6">
    <name type="scientific">Entamoeba histolytica</name>
    <dbReference type="NCBI Taxonomy" id="5759"/>
    <lineage>
        <taxon>Eukaryota</taxon>
        <taxon>Amoebozoa</taxon>
        <taxon>Evosea</taxon>
        <taxon>Archamoebae</taxon>
        <taxon>Mastigamoebida</taxon>
        <taxon>Entamoebidae</taxon>
        <taxon>Entamoeba</taxon>
    </lineage>
</organism>
<dbReference type="VEuPathDB" id="AmoebaDB:EHI5A_124290"/>
<name>A0A5K1VRD8_ENTHI</name>
<dbReference type="PROSITE" id="PS00464">
    <property type="entry name" value="RIBOSOMAL_L22"/>
    <property type="match status" value="1"/>
</dbReference>
<dbReference type="VEuPathDB" id="AmoebaDB:EHI_054740"/>
<dbReference type="GO" id="GO:0002181">
    <property type="term" value="P:cytoplasmic translation"/>
    <property type="evidence" value="ECO:0007669"/>
    <property type="project" value="TreeGrafter"/>
</dbReference>
<accession>A0A5K1VRD8</accession>
<dbReference type="AlphaFoldDB" id="A0A5K1VRD8"/>
<dbReference type="PANTHER" id="PTHR11593:SF10">
    <property type="entry name" value="60S RIBOSOMAL PROTEIN L17"/>
    <property type="match status" value="1"/>
</dbReference>
<comment type="caution">
    <text evidence="5">The sequence shown here is derived from an EMBL/GenBank/DDBJ whole genome shotgun (WGS) entry which is preliminary data.</text>
</comment>
<dbReference type="InterPro" id="IPR001063">
    <property type="entry name" value="Ribosomal_uL22"/>
</dbReference>
<proteinExistence type="inferred from homology"/>
<evidence type="ECO:0000313" key="6">
    <source>
        <dbReference type="Proteomes" id="UP000078387"/>
    </source>
</evidence>
<comment type="similarity">
    <text evidence="1 4">Belongs to the universal ribosomal protein uL22 family.</text>
</comment>
<dbReference type="VEuPathDB" id="AmoebaDB:EHI7A_128480"/>
<dbReference type="InterPro" id="IPR005721">
    <property type="entry name" value="Ribosomal_uL22_euk/arc"/>
</dbReference>
<keyword evidence="2 4" id="KW-0689">Ribosomal protein</keyword>
<dbReference type="GO" id="GO:0022625">
    <property type="term" value="C:cytosolic large ribosomal subunit"/>
    <property type="evidence" value="ECO:0007669"/>
    <property type="project" value="TreeGrafter"/>
</dbReference>
<reference evidence="5 6" key="1">
    <citation type="submission" date="2016-05" db="EMBL/GenBank/DDBJ databases">
        <title>First whole genome sequencing of Entamoeba histolytica HM1:IMSS-clone-6.</title>
        <authorList>
            <person name="Mukherjee Avik.K."/>
            <person name="Izumyama S."/>
            <person name="Nakada-Tsukui K."/>
            <person name="Nozaki T."/>
        </authorList>
    </citation>
    <scope>NUCLEOTIDE SEQUENCE [LARGE SCALE GENOMIC DNA]</scope>
    <source>
        <strain evidence="5 6">HM1:IMSS clone 6</strain>
    </source>
</reference>
<evidence type="ECO:0000256" key="4">
    <source>
        <dbReference type="RuleBase" id="RU004005"/>
    </source>
</evidence>
<dbReference type="GO" id="GO:0003735">
    <property type="term" value="F:structural constituent of ribosome"/>
    <property type="evidence" value="ECO:0007669"/>
    <property type="project" value="InterPro"/>
</dbReference>
<dbReference type="VEuPathDB" id="AmoebaDB:EHI8A_006150"/>
<dbReference type="VEuPathDB" id="AmoebaDB:KM1_154010"/>
<evidence type="ECO:0000256" key="3">
    <source>
        <dbReference type="ARBA" id="ARBA00023274"/>
    </source>
</evidence>
<dbReference type="Gene3D" id="3.90.470.10">
    <property type="entry name" value="Ribosomal protein L22/L17"/>
    <property type="match status" value="1"/>
</dbReference>
<evidence type="ECO:0000313" key="5">
    <source>
        <dbReference type="EMBL" id="GAT95498.1"/>
    </source>
</evidence>
<dbReference type="OMA" id="IKRMHIR"/>
<dbReference type="Proteomes" id="UP000078387">
    <property type="component" value="Unassembled WGS sequence"/>
</dbReference>